<reference evidence="1" key="1">
    <citation type="submission" date="2022-03" db="EMBL/GenBank/DDBJ databases">
        <title>Genomic analyses of argali, domestic sheep and their hybrids provide insights into chromosomal evolution, heterosis and genetic basis of agronomic traits.</title>
        <authorList>
            <person name="Li M."/>
        </authorList>
    </citation>
    <scope>NUCLEOTIDE SEQUENCE</scope>
    <source>
        <strain evidence="1">F1 hybrid</strain>
    </source>
</reference>
<name>A0ACB9UY63_9CETA</name>
<keyword evidence="2" id="KW-1185">Reference proteome</keyword>
<dbReference type="Proteomes" id="UP001057279">
    <property type="component" value="Linkage Group LG08"/>
</dbReference>
<gene>
    <name evidence="1" type="ORF">MJG53_009122</name>
</gene>
<comment type="caution">
    <text evidence="1">The sequence shown here is derived from an EMBL/GenBank/DDBJ whole genome shotgun (WGS) entry which is preliminary data.</text>
</comment>
<proteinExistence type="predicted"/>
<evidence type="ECO:0000313" key="1">
    <source>
        <dbReference type="EMBL" id="KAI4582571.1"/>
    </source>
</evidence>
<organism evidence="1 2">
    <name type="scientific">Ovis ammon polii x Ovis aries</name>
    <dbReference type="NCBI Taxonomy" id="2918886"/>
    <lineage>
        <taxon>Eukaryota</taxon>
        <taxon>Metazoa</taxon>
        <taxon>Chordata</taxon>
        <taxon>Craniata</taxon>
        <taxon>Vertebrata</taxon>
        <taxon>Euteleostomi</taxon>
        <taxon>Mammalia</taxon>
        <taxon>Eutheria</taxon>
        <taxon>Laurasiatheria</taxon>
        <taxon>Artiodactyla</taxon>
        <taxon>Ruminantia</taxon>
        <taxon>Pecora</taxon>
        <taxon>Bovidae</taxon>
        <taxon>Caprinae</taxon>
        <taxon>Ovis</taxon>
    </lineage>
</organism>
<dbReference type="EMBL" id="CM043033">
    <property type="protein sequence ID" value="KAI4582571.1"/>
    <property type="molecule type" value="Genomic_DNA"/>
</dbReference>
<sequence>MGKLRICDGTRWEGLVCDLISKEICAPQASPNWCGLNEGWEPGVLRRGPPPVAFCCKVIIFWSYEASHWTAHFHVRMAPTSAMRDTKLEYDFMGSLYIHSETLSEHDLAASSVSGSVRFGAVLRLGRILSLMLSQIVCLWQRQAAEIDLRFLVGGEIIRDDDNPSLPLALTALLGSCPYLAVKITPAIPVVGGILFFFVMGTLLRTSFSDPGVLPRATPDEAADLERQIGNPEDIANGTSSGGYRPPPRTKEVIINGQTVKLKYCFTCKIFRPPRASHCSLCDNCVESVLVGDKAKDRADSQELNPVIHNAPHCHSDRFSLLCSCLHSDVVKSSVSFVPLRKDAVCGQRREQTEITVFDVPLLDIRSWGLGAEASSPMRQGTPGSQGVLDTLL</sequence>
<evidence type="ECO:0000313" key="2">
    <source>
        <dbReference type="Proteomes" id="UP001057279"/>
    </source>
</evidence>
<accession>A0ACB9UY63</accession>
<protein>
    <submittedName>
        <fullName evidence="1">Uncharacterized protein</fullName>
    </submittedName>
</protein>